<keyword evidence="3" id="KW-1185">Reference proteome</keyword>
<reference evidence="3" key="4">
    <citation type="submission" date="2017-10" db="EMBL/GenBank/DDBJ databases">
        <authorList>
            <person name="Frank J."/>
        </authorList>
    </citation>
    <scope>NUCLEOTIDE SEQUENCE [LARGE SCALE GENOMIC DNA]</scope>
</reference>
<reference evidence="2" key="3">
    <citation type="submission" date="2017-10" db="EMBL/GenBank/DDBJ databases">
        <authorList>
            <person name="Banno H."/>
            <person name="Chua N.-H."/>
        </authorList>
    </citation>
    <scope>NUCLEOTIDE SEQUENCE [LARGE SCALE GENOMIC DNA]</scope>
    <source>
        <strain evidence="2">Kuenenia_mbr1_ru-nijmegen</strain>
    </source>
</reference>
<dbReference type="Proteomes" id="UP000221734">
    <property type="component" value="Chromosome Kuenenia_stuttgartiensis_MBR1"/>
</dbReference>
<evidence type="ECO:0000313" key="1">
    <source>
        <dbReference type="EMBL" id="CAJ73680.1"/>
    </source>
</evidence>
<dbReference type="RefSeq" id="WP_099325858.1">
    <property type="nucleotide sequence ID" value="NZ_LT934425.1"/>
</dbReference>
<reference evidence="1" key="2">
    <citation type="submission" date="2006-01" db="EMBL/GenBank/DDBJ databases">
        <authorList>
            <person name="Genoscope"/>
        </authorList>
    </citation>
    <scope>NUCLEOTIDE SEQUENCE</scope>
</reference>
<protein>
    <submittedName>
        <fullName evidence="1">Uncharacterized protein</fullName>
    </submittedName>
</protein>
<evidence type="ECO:0000313" key="3">
    <source>
        <dbReference type="Proteomes" id="UP000221734"/>
    </source>
</evidence>
<sequence>MLKEIVEFSKQLEDAGIYALVNEVERKLDKPVMVIPVNEDMATIKPDDAYFVFKDIIEKDAVENGITIIKQYVTLDGKKGNDISWEIKNTGEHLLTLKKLSDANIEWQEILKSLSLYTKKPSDDPKGNKSIGSNKGTNSYNLLIFEGKFDSGTLSTGRFKGDIFNCKEGFAQKLTNTYRKSNILKGLPEDLDDELKDNYIKLFDSIGSDINVTKIWNKIENLKNILSVFDEKKNEWKFPGNSMFVVFKFQESFYVNYKKWYERYLSKKIFAEDKPERYSKGKCSICNREHVSIYIPNAFHNLDSGKPFLRHCNRYIDYNIEVCETCSLDIYKFQEYFLNKLSITLFPLFIDTKERAAIVNLFKNEGRLEKKGFKEIIQEVYRTSSNEELDFYLIIYNRGENILAFDYITGFKFKMYGENLFTIEGLINRYFFTYQLEKSYFVKDVDTGSPHMNIIIHKYRQPLFDYFYRAKYAGLSQKILADIYFDSLKARLKEFFDKKKDNTKTYYSLKEMSDVYLDLDNIFSKRETKMETVERIKREGKITDKESFAYYAGQIAYYLLNQSKSSEKTHTMIEPFINMQNFALLAERIESLFKAYKHAIPLNVKKFNETFSEMWGFLYDNKEEKFTRDLKTLFYAGYFNSNENIFYAKSKEDKK</sequence>
<proteinExistence type="predicted"/>
<dbReference type="KEGG" id="kst:KSMBR1_2765"/>
<gene>
    <name evidence="2" type="ORF">KSMBR1_2765</name>
    <name evidence="1" type="ORF">kuste2927</name>
</gene>
<dbReference type="AlphaFoldDB" id="Q1Q0Z5"/>
<dbReference type="EMBL" id="CT573071">
    <property type="protein sequence ID" value="CAJ73680.1"/>
    <property type="molecule type" value="Genomic_DNA"/>
</dbReference>
<name>Q1Q0Z5_KUEST</name>
<dbReference type="OrthoDB" id="1397020at2"/>
<organism evidence="1">
    <name type="scientific">Kuenenia stuttgartiensis</name>
    <dbReference type="NCBI Taxonomy" id="174633"/>
    <lineage>
        <taxon>Bacteria</taxon>
        <taxon>Pseudomonadati</taxon>
        <taxon>Planctomycetota</taxon>
        <taxon>Candidatus Brocadiia</taxon>
        <taxon>Candidatus Brocadiales</taxon>
        <taxon>Candidatus Brocadiaceae</taxon>
        <taxon>Candidatus Kuenenia</taxon>
    </lineage>
</organism>
<dbReference type="EMBL" id="LT934425">
    <property type="protein sequence ID" value="SOH05252.1"/>
    <property type="molecule type" value="Genomic_DNA"/>
</dbReference>
<evidence type="ECO:0000313" key="2">
    <source>
        <dbReference type="EMBL" id="SOH05252.1"/>
    </source>
</evidence>
<reference evidence="1" key="1">
    <citation type="journal article" date="2006" name="Nature">
        <title>Deciphering the evolution and metabolism of an anammox bacterium from a community genome.</title>
        <authorList>
            <person name="Strous M."/>
            <person name="Pelletier E."/>
            <person name="Mangenot S."/>
            <person name="Rattei T."/>
            <person name="Lehner A."/>
            <person name="Taylor M.W."/>
            <person name="Horn M."/>
            <person name="Daims H."/>
            <person name="Bartol-Mavel D."/>
            <person name="Wincker P."/>
            <person name="Barbe V."/>
            <person name="Fonknechten N."/>
            <person name="Vallenet D."/>
            <person name="Segurens B."/>
            <person name="Schenowitz-Truong C."/>
            <person name="Medigue C."/>
            <person name="Collingro A."/>
            <person name="Snel B."/>
            <person name="Dutilh B.E."/>
            <person name="OpDenCamp H.J.M."/>
            <person name="vanDerDrift C."/>
            <person name="Cirpus I."/>
            <person name="vanDePas-Schoonen K.T."/>
            <person name="Harhangi H.R."/>
            <person name="vanNiftrik L."/>
            <person name="Schmid M."/>
            <person name="Keltjens J."/>
            <person name="vanDeVossenberg J."/>
            <person name="Kartal B."/>
            <person name="Meier H."/>
            <person name="Frishman D."/>
            <person name="Huynen M.A."/>
            <person name="Mewes H."/>
            <person name="Weissenbach J."/>
            <person name="Jetten M.S.M."/>
            <person name="Wagner M."/>
            <person name="LePaslier D."/>
        </authorList>
    </citation>
    <scope>NUCLEOTIDE SEQUENCE</scope>
</reference>
<accession>Q1Q0Z5</accession>